<dbReference type="Proteomes" id="UP000204221">
    <property type="component" value="Chromosome"/>
</dbReference>
<name>A0A221W483_9PSEU</name>
<dbReference type="PANTHER" id="PTHR43792:SF8">
    <property type="entry name" value="[RIBOSOMAL PROTEIN US5]-ALANINE N-ACETYLTRANSFERASE"/>
    <property type="match status" value="1"/>
</dbReference>
<keyword evidence="2" id="KW-0012">Acyltransferase</keyword>
<dbReference type="InterPro" id="IPR016181">
    <property type="entry name" value="Acyl_CoA_acyltransferase"/>
</dbReference>
<dbReference type="AlphaFoldDB" id="A0A221W483"/>
<dbReference type="GO" id="GO:0016747">
    <property type="term" value="F:acyltransferase activity, transferring groups other than amino-acyl groups"/>
    <property type="evidence" value="ECO:0007669"/>
    <property type="project" value="InterPro"/>
</dbReference>
<evidence type="ECO:0000256" key="1">
    <source>
        <dbReference type="ARBA" id="ARBA00022679"/>
    </source>
</evidence>
<dbReference type="InterPro" id="IPR051531">
    <property type="entry name" value="N-acetyltransferase"/>
</dbReference>
<feature type="domain" description="N-acetyltransferase" evidence="4">
    <location>
        <begin position="3"/>
        <end position="161"/>
    </location>
</feature>
<evidence type="ECO:0000313" key="5">
    <source>
        <dbReference type="EMBL" id="ASO20417.1"/>
    </source>
</evidence>
<dbReference type="PANTHER" id="PTHR43792">
    <property type="entry name" value="GNAT FAMILY, PUTATIVE (AFU_ORTHOLOGUE AFUA_3G00765)-RELATED-RELATED"/>
    <property type="match status" value="1"/>
</dbReference>
<dbReference type="KEGG" id="ahg:AHOG_13870"/>
<dbReference type="SUPFAM" id="SSF55729">
    <property type="entry name" value="Acyl-CoA N-acyltransferases (Nat)"/>
    <property type="match status" value="1"/>
</dbReference>
<evidence type="ECO:0000256" key="2">
    <source>
        <dbReference type="ARBA" id="ARBA00023315"/>
    </source>
</evidence>
<dbReference type="PROSITE" id="PS51186">
    <property type="entry name" value="GNAT"/>
    <property type="match status" value="1"/>
</dbReference>
<protein>
    <submittedName>
        <fullName evidence="5">Acetyltransferase (GNAT) family protein</fullName>
    </submittedName>
</protein>
<keyword evidence="1 5" id="KW-0808">Transferase</keyword>
<dbReference type="InterPro" id="IPR000182">
    <property type="entry name" value="GNAT_dom"/>
</dbReference>
<dbReference type="EMBL" id="CP022521">
    <property type="protein sequence ID" value="ASO20417.1"/>
    <property type="molecule type" value="Genomic_DNA"/>
</dbReference>
<organism evidence="5 6">
    <name type="scientific">Actinoalloteichus hoggarensis</name>
    <dbReference type="NCBI Taxonomy" id="1470176"/>
    <lineage>
        <taxon>Bacteria</taxon>
        <taxon>Bacillati</taxon>
        <taxon>Actinomycetota</taxon>
        <taxon>Actinomycetes</taxon>
        <taxon>Pseudonocardiales</taxon>
        <taxon>Pseudonocardiaceae</taxon>
        <taxon>Actinoalloteichus</taxon>
    </lineage>
</organism>
<dbReference type="Pfam" id="PF13302">
    <property type="entry name" value="Acetyltransf_3"/>
    <property type="match status" value="1"/>
</dbReference>
<gene>
    <name evidence="5" type="ORF">AHOG_13870</name>
</gene>
<evidence type="ECO:0000313" key="6">
    <source>
        <dbReference type="Proteomes" id="UP000204221"/>
    </source>
</evidence>
<comment type="similarity">
    <text evidence="3">Belongs to the acetyltransferase family. RimJ subfamily.</text>
</comment>
<accession>A0A221W483</accession>
<proteinExistence type="inferred from homology"/>
<evidence type="ECO:0000256" key="3">
    <source>
        <dbReference type="ARBA" id="ARBA00038502"/>
    </source>
</evidence>
<dbReference type="Gene3D" id="3.40.630.30">
    <property type="match status" value="1"/>
</dbReference>
<keyword evidence="6" id="KW-1185">Reference proteome</keyword>
<reference evidence="5 6" key="1">
    <citation type="submission" date="2017-07" db="EMBL/GenBank/DDBJ databases">
        <title>Complete genome sequence of Actinoalloteichus hoggarensis DSM 45943, type strain of Actinoalloteichus hoggarensis.</title>
        <authorList>
            <person name="Ruckert C."/>
            <person name="Nouioui I."/>
            <person name="Willmese J."/>
            <person name="van Wezel G."/>
            <person name="Klenk H.-P."/>
            <person name="Kalinowski J."/>
            <person name="Zotchev S.B."/>
        </authorList>
    </citation>
    <scope>NUCLEOTIDE SEQUENCE [LARGE SCALE GENOMIC DNA]</scope>
    <source>
        <strain evidence="5 6">DSM 45943</strain>
    </source>
</reference>
<sequence length="161" mass="18312">MDVALRAVSEDDAEWYVEQVHDPEILRFTIERASLTVEEFHAALARQRQDDDAMGHLVVDPTTGTRLASVAAVRHGDEAAVSYWVAHAARGRGVAGRALRELCDRVLEAWPVSTIRLFTHVDNHASQRTAEKAGFRRVDGPDEPRMVGGRRWLVRWYRRDR</sequence>
<evidence type="ECO:0000259" key="4">
    <source>
        <dbReference type="PROSITE" id="PS51186"/>
    </source>
</evidence>
<dbReference type="RefSeq" id="WP_157736810.1">
    <property type="nucleotide sequence ID" value="NZ_CP022521.1"/>
</dbReference>
<dbReference type="OrthoDB" id="2061990at2"/>